<accession>A0ABN9ZQV4</accession>
<protein>
    <recommendedName>
        <fullName evidence="4">Basic proline-rich protein-like</fullName>
    </recommendedName>
</protein>
<dbReference type="Proteomes" id="UP001314169">
    <property type="component" value="Chromosome 18"/>
</dbReference>
<feature type="compositionally biased region" description="Basic and acidic residues" evidence="1">
    <location>
        <begin position="178"/>
        <end position="188"/>
    </location>
</feature>
<evidence type="ECO:0000313" key="3">
    <source>
        <dbReference type="Proteomes" id="UP001314169"/>
    </source>
</evidence>
<name>A0ABN9ZQV4_PIPNA</name>
<sequence length="211" mass="21623">MGVQDLLGVPTGVLLMPRGGPGERRRRREDAGRRRALPCRRPGMLRRGLPPPKAAKPRGVGKGVPFASSGAAVPEPLTLGAAGESRVSSEVGGHRGGRSPAGKPGSPGAGEAAAGFGRPRLPTRPRLRGELDAARRPAGAKGIRAPSPSASRPPPPPPRSRCRRRAALSGAELPPRAATEEPGRERGEGGSAGRPPAPPPPPPLPPGCRRS</sequence>
<feature type="compositionally biased region" description="Low complexity" evidence="1">
    <location>
        <begin position="98"/>
        <end position="120"/>
    </location>
</feature>
<evidence type="ECO:0000313" key="2">
    <source>
        <dbReference type="EMBL" id="CAK6439345.1"/>
    </source>
</evidence>
<feature type="compositionally biased region" description="Low complexity" evidence="1">
    <location>
        <begin position="39"/>
        <end position="48"/>
    </location>
</feature>
<keyword evidence="3" id="KW-1185">Reference proteome</keyword>
<evidence type="ECO:0008006" key="4">
    <source>
        <dbReference type="Google" id="ProtNLM"/>
    </source>
</evidence>
<reference evidence="2" key="1">
    <citation type="submission" date="2023-12" db="EMBL/GenBank/DDBJ databases">
        <authorList>
            <person name="Brown T."/>
        </authorList>
    </citation>
    <scope>NUCLEOTIDE SEQUENCE</scope>
</reference>
<gene>
    <name evidence="2" type="ORF">MPIPNATIZW_LOCUS7651</name>
</gene>
<feature type="region of interest" description="Disordered" evidence="1">
    <location>
        <begin position="1"/>
        <end position="211"/>
    </location>
</feature>
<feature type="compositionally biased region" description="Pro residues" evidence="1">
    <location>
        <begin position="195"/>
        <end position="211"/>
    </location>
</feature>
<proteinExistence type="predicted"/>
<dbReference type="EMBL" id="OY882875">
    <property type="protein sequence ID" value="CAK6439345.1"/>
    <property type="molecule type" value="Genomic_DNA"/>
</dbReference>
<evidence type="ECO:0000256" key="1">
    <source>
        <dbReference type="SAM" id="MobiDB-lite"/>
    </source>
</evidence>
<organism evidence="2 3">
    <name type="scientific">Pipistrellus nathusii</name>
    <name type="common">Nathusius' pipistrelle</name>
    <dbReference type="NCBI Taxonomy" id="59473"/>
    <lineage>
        <taxon>Eukaryota</taxon>
        <taxon>Metazoa</taxon>
        <taxon>Chordata</taxon>
        <taxon>Craniata</taxon>
        <taxon>Vertebrata</taxon>
        <taxon>Euteleostomi</taxon>
        <taxon>Mammalia</taxon>
        <taxon>Eutheria</taxon>
        <taxon>Laurasiatheria</taxon>
        <taxon>Chiroptera</taxon>
        <taxon>Yangochiroptera</taxon>
        <taxon>Vespertilionidae</taxon>
        <taxon>Pipistrellus</taxon>
    </lineage>
</organism>